<dbReference type="SUPFAM" id="SSF52949">
    <property type="entry name" value="Macro domain-like"/>
    <property type="match status" value="1"/>
</dbReference>
<sequence>MFTVLEIGDVLVLVSRDDIRVMYNRDPGQSVALNNTTRGCVTVTAVPDNVDYETLRRCLIVAAQIFGSRLRVPITLIHPDMSQDGFVNYQDMGTHIGFCPHYFNAAQMPVVNYAARELISSGGRPQPMTIIVYVSALQLDRLRQLVHIKDGGQANGAMHVLMFYHGRYEIVTCIDKHSNTDVDTGMASSFRYYVNVPLPLGPVSPGVMLHVYATRNGIVLKSRHNHNTYTWADIDTMDGVQMEVSYTPGTNGYPLAPNTLMSATGQLANALQRFNSPIGGVMPIDYDTLTHYDEVILPQIAPAPVPAPARPPSPVPVPVPVPARPPSPVPAPAPPPMPARPPSPVPAPAPPPMPARPPSPVPAPRPMPAPAPAPARHVHFDDDIEPHRQTNVSVVLDDITSLRVDAIVNAANTVGLGGGGVDGRIHRVAGRELKRECRTLGGIGFGEAKITGGYRLPATYVIHTVGPIINAGQRPTQADKRVLTSCYIQSLHVAQANGVRTIAFPSISTGVYNYPIEDAVHVAMSSVRAYVIQHPGAFDHIVFCTYSNADFDVYNSQLPTYFNPVQ</sequence>
<reference evidence="3" key="2">
    <citation type="submission" date="2004-05" db="EMBL/GenBank/DDBJ databases">
        <authorList>
            <person name="Jeong J.B."/>
            <person name="Jeong H.D."/>
        </authorList>
    </citation>
    <scope>NUCLEOTIDE SEQUENCE</scope>
    <source>
        <strain evidence="3">Sachun</strain>
    </source>
</reference>
<evidence type="ECO:0000256" key="1">
    <source>
        <dbReference type="SAM" id="MobiDB-lite"/>
    </source>
</evidence>
<dbReference type="EMBL" id="AY628698">
    <property type="protein sequence ID" value="AAN86691.2"/>
    <property type="molecule type" value="Genomic_DNA"/>
</dbReference>
<dbReference type="PANTHER" id="PTHR11106">
    <property type="entry name" value="GANGLIOSIDE INDUCED DIFFERENTIATION ASSOCIATED PROTEIN 2-RELATED"/>
    <property type="match status" value="1"/>
</dbReference>
<evidence type="ECO:0000259" key="2">
    <source>
        <dbReference type="PROSITE" id="PS51154"/>
    </source>
</evidence>
<evidence type="ECO:0000313" key="3">
    <source>
        <dbReference type="EMBL" id="AAN86691.2"/>
    </source>
</evidence>
<organism evidence="3">
    <name type="scientific">Rock bream iridovirus</name>
    <dbReference type="NCBI Taxonomy" id="263891"/>
    <lineage>
        <taxon>Viruses</taxon>
        <taxon>Varidnaviria</taxon>
        <taxon>Bamfordvirae</taxon>
        <taxon>Nucleocytoviricota</taxon>
        <taxon>Megaviricetes</taxon>
        <taxon>Pimascovirales</taxon>
        <taxon>Pimascovirales incertae sedis</taxon>
        <taxon>Iridoviridae</taxon>
        <taxon>Alphairidovirinae</taxon>
        <taxon>Megalocytivirus</taxon>
        <taxon>Megalocytivirus pagrus1</taxon>
        <taxon>Infectious spleen and kidney necrosis virus</taxon>
    </lineage>
</organism>
<proteinExistence type="predicted"/>
<dbReference type="InterPro" id="IPR043472">
    <property type="entry name" value="Macro_dom-like"/>
</dbReference>
<dbReference type="Pfam" id="PF01661">
    <property type="entry name" value="Macro"/>
    <property type="match status" value="1"/>
</dbReference>
<feature type="compositionally biased region" description="Pro residues" evidence="1">
    <location>
        <begin position="326"/>
        <end position="373"/>
    </location>
</feature>
<dbReference type="SMART" id="SM00506">
    <property type="entry name" value="A1pp"/>
    <property type="match status" value="1"/>
</dbReference>
<name>Q8B4N1_ISKNV</name>
<protein>
    <submittedName>
        <fullName evidence="3">ORF-1</fullName>
    </submittedName>
</protein>
<dbReference type="PANTHER" id="PTHR11106:SF27">
    <property type="entry name" value="MACRO DOMAIN-CONTAINING PROTEIN"/>
    <property type="match status" value="1"/>
</dbReference>
<dbReference type="PROSITE" id="PS51154">
    <property type="entry name" value="MACRO"/>
    <property type="match status" value="1"/>
</dbReference>
<dbReference type="InterPro" id="IPR002589">
    <property type="entry name" value="Macro_dom"/>
</dbReference>
<feature type="region of interest" description="Disordered" evidence="1">
    <location>
        <begin position="326"/>
        <end position="374"/>
    </location>
</feature>
<feature type="domain" description="Macro" evidence="2">
    <location>
        <begin position="379"/>
        <end position="562"/>
    </location>
</feature>
<reference evidence="3" key="1">
    <citation type="submission" date="2002-09" db="EMBL/GenBank/DDBJ databases">
        <authorList>
            <person name="Jeong J.-B."/>
            <person name="Jeong H.-D."/>
        </authorList>
    </citation>
    <scope>NUCLEOTIDE SEQUENCE</scope>
    <source>
        <strain evidence="3">Sachun</strain>
    </source>
</reference>
<dbReference type="Gene3D" id="3.40.220.10">
    <property type="entry name" value="Leucine Aminopeptidase, subunit E, domain 1"/>
    <property type="match status" value="1"/>
</dbReference>
<reference evidence="3" key="3">
    <citation type="journal article" date="2006" name="Aquaculture">
        <title>Molecular comparison of iridoviruses isolated from marine fish cultured in Korea and imported from China.</title>
        <authorList>
            <person name="Jeong J.B."/>
            <person name="Kim H.Y."/>
            <person name="Kim K.H."/>
            <person name="Chung J.-K."/>
            <person name="Komisar J.L."/>
            <person name="Jeong H.D."/>
        </authorList>
    </citation>
    <scope>NUCLEOTIDE SEQUENCE</scope>
    <source>
        <strain evidence="3">Sachun</strain>
    </source>
</reference>
<accession>Q8B4N1</accession>